<evidence type="ECO:0000256" key="1">
    <source>
        <dbReference type="ARBA" id="ARBA00008857"/>
    </source>
</evidence>
<dbReference type="OrthoDB" id="9795573at2"/>
<protein>
    <submittedName>
        <fullName evidence="5">Phage integrase family protein</fullName>
    </submittedName>
</protein>
<gene>
    <name evidence="5" type="ORF">SAMN02910344_02045</name>
</gene>
<evidence type="ECO:0000256" key="3">
    <source>
        <dbReference type="ARBA" id="ARBA00023172"/>
    </source>
</evidence>
<evidence type="ECO:0000313" key="5">
    <source>
        <dbReference type="EMBL" id="SFP68123.1"/>
    </source>
</evidence>
<dbReference type="InterPro" id="IPR050808">
    <property type="entry name" value="Phage_Integrase"/>
</dbReference>
<dbReference type="Proteomes" id="UP000243745">
    <property type="component" value="Unassembled WGS sequence"/>
</dbReference>
<dbReference type="Pfam" id="PF00589">
    <property type="entry name" value="Phage_integrase"/>
    <property type="match status" value="1"/>
</dbReference>
<dbReference type="InterPro" id="IPR002104">
    <property type="entry name" value="Integrase_catalytic"/>
</dbReference>
<reference evidence="5 6" key="1">
    <citation type="submission" date="2016-10" db="EMBL/GenBank/DDBJ databases">
        <authorList>
            <person name="Varghese N."/>
            <person name="Submissions S."/>
        </authorList>
    </citation>
    <scope>NUCLEOTIDE SEQUENCE [LARGE SCALE GENOMIC DNA]</scope>
    <source>
        <strain evidence="5 6">DSM 1361</strain>
    </source>
</reference>
<keyword evidence="3" id="KW-0233">DNA recombination</keyword>
<comment type="similarity">
    <text evidence="1">Belongs to the 'phage' integrase family.</text>
</comment>
<dbReference type="PANTHER" id="PTHR30629:SF2">
    <property type="entry name" value="PROPHAGE INTEGRASE INTS-RELATED"/>
    <property type="match status" value="1"/>
</dbReference>
<dbReference type="AlphaFoldDB" id="A0A662ZJK2"/>
<accession>A0A662ZJK2</accession>
<dbReference type="Gene3D" id="1.10.443.10">
    <property type="entry name" value="Intergrase catalytic core"/>
    <property type="match status" value="1"/>
</dbReference>
<proteinExistence type="inferred from homology"/>
<dbReference type="GO" id="GO:0006310">
    <property type="term" value="P:DNA recombination"/>
    <property type="evidence" value="ECO:0007669"/>
    <property type="project" value="UniProtKB-KW"/>
</dbReference>
<feature type="domain" description="Tyr recombinase" evidence="4">
    <location>
        <begin position="135"/>
        <end position="318"/>
    </location>
</feature>
<keyword evidence="6" id="KW-1185">Reference proteome</keyword>
<keyword evidence="2" id="KW-0229">DNA integration</keyword>
<dbReference type="GO" id="GO:0015074">
    <property type="term" value="P:DNA integration"/>
    <property type="evidence" value="ECO:0007669"/>
    <property type="project" value="UniProtKB-KW"/>
</dbReference>
<evidence type="ECO:0000313" key="6">
    <source>
        <dbReference type="Proteomes" id="UP000243745"/>
    </source>
</evidence>
<dbReference type="InterPro" id="IPR011010">
    <property type="entry name" value="DNA_brk_join_enz"/>
</dbReference>
<dbReference type="PANTHER" id="PTHR30629">
    <property type="entry name" value="PROPHAGE INTEGRASE"/>
    <property type="match status" value="1"/>
</dbReference>
<dbReference type="PROSITE" id="PS51898">
    <property type="entry name" value="TYR_RECOMBINASE"/>
    <property type="match status" value="1"/>
</dbReference>
<dbReference type="InterPro" id="IPR013762">
    <property type="entry name" value="Integrase-like_cat_sf"/>
</dbReference>
<dbReference type="GO" id="GO:0003677">
    <property type="term" value="F:DNA binding"/>
    <property type="evidence" value="ECO:0007669"/>
    <property type="project" value="InterPro"/>
</dbReference>
<dbReference type="SUPFAM" id="SSF56349">
    <property type="entry name" value="DNA breaking-rejoining enzymes"/>
    <property type="match status" value="1"/>
</dbReference>
<organism evidence="5 6">
    <name type="scientific">Ruminobacter amylophilus</name>
    <dbReference type="NCBI Taxonomy" id="867"/>
    <lineage>
        <taxon>Bacteria</taxon>
        <taxon>Pseudomonadati</taxon>
        <taxon>Pseudomonadota</taxon>
        <taxon>Gammaproteobacteria</taxon>
        <taxon>Aeromonadales</taxon>
        <taxon>Succinivibrionaceae</taxon>
        <taxon>Ruminobacter</taxon>
    </lineage>
</organism>
<dbReference type="RefSeq" id="WP_093143382.1">
    <property type="nucleotide sequence ID" value="NZ_FOXF01000055.1"/>
</dbReference>
<sequence>MLRKIGNENMTEGLSTISHKVSNSNPSLRILCEEFLISRSHNSESTQKTYGRLIRNHIAPHYDSFNSVDAMTMSRLGHIIIMPILNKGMNSTASAAISLLIMIMNYATLAHEDVSFKNIRNLAKIVNMKKKDEYEIPQRAMVNKNIGKNIQYIFRVFSARHPKNKQVNNLLLLSFYLCLRQSEILSIKVKDINFKRHNLHIAKTKTIKKAGFDIPMCPILEELLVEIIASCPGNPDDYIFTNRNKGKLHTSTLECYLIKTELRGIQTAHGIRAIFSTWASRNNKDSLTSECVLTHKTWNRVQELYNRDLSSYLYNKRKKLMKEWITYVHDLIKTKDN</sequence>
<evidence type="ECO:0000256" key="2">
    <source>
        <dbReference type="ARBA" id="ARBA00022908"/>
    </source>
</evidence>
<evidence type="ECO:0000259" key="4">
    <source>
        <dbReference type="PROSITE" id="PS51898"/>
    </source>
</evidence>
<dbReference type="EMBL" id="FOXF01000055">
    <property type="protein sequence ID" value="SFP68123.1"/>
    <property type="molecule type" value="Genomic_DNA"/>
</dbReference>
<name>A0A662ZJK2_9GAMM</name>